<sequence>MLAIFVSHTNKACYLFDNTYTSLREGCGEHEKLDDLKVLVGDLVPPYIRRTYWDSILEMTAEPNEGCNPHVVEAETDGQELMKMCLKETSSTTMTEIIII</sequence>
<comment type="caution">
    <text evidence="1">The sequence shown here is derived from an EMBL/GenBank/DDBJ whole genome shotgun (WGS) entry which is preliminary data.</text>
</comment>
<gene>
    <name evidence="1" type="ORF">E2C01_102019</name>
</gene>
<proteinExistence type="predicted"/>
<dbReference type="Proteomes" id="UP000324222">
    <property type="component" value="Unassembled WGS sequence"/>
</dbReference>
<reference evidence="1 2" key="1">
    <citation type="submission" date="2019-05" db="EMBL/GenBank/DDBJ databases">
        <title>Another draft genome of Portunus trituberculatus and its Hox gene families provides insights of decapod evolution.</title>
        <authorList>
            <person name="Jeong J.-H."/>
            <person name="Song I."/>
            <person name="Kim S."/>
            <person name="Choi T."/>
            <person name="Kim D."/>
            <person name="Ryu S."/>
            <person name="Kim W."/>
        </authorList>
    </citation>
    <scope>NUCLEOTIDE SEQUENCE [LARGE SCALE GENOMIC DNA]</scope>
    <source>
        <tissue evidence="1">Muscle</tissue>
    </source>
</reference>
<accession>A0A5B7K717</accession>
<dbReference type="EMBL" id="VSRR010150016">
    <property type="protein sequence ID" value="MPD06222.1"/>
    <property type="molecule type" value="Genomic_DNA"/>
</dbReference>
<organism evidence="1 2">
    <name type="scientific">Portunus trituberculatus</name>
    <name type="common">Swimming crab</name>
    <name type="synonym">Neptunus trituberculatus</name>
    <dbReference type="NCBI Taxonomy" id="210409"/>
    <lineage>
        <taxon>Eukaryota</taxon>
        <taxon>Metazoa</taxon>
        <taxon>Ecdysozoa</taxon>
        <taxon>Arthropoda</taxon>
        <taxon>Crustacea</taxon>
        <taxon>Multicrustacea</taxon>
        <taxon>Malacostraca</taxon>
        <taxon>Eumalacostraca</taxon>
        <taxon>Eucarida</taxon>
        <taxon>Decapoda</taxon>
        <taxon>Pleocyemata</taxon>
        <taxon>Brachyura</taxon>
        <taxon>Eubrachyura</taxon>
        <taxon>Portunoidea</taxon>
        <taxon>Portunidae</taxon>
        <taxon>Portuninae</taxon>
        <taxon>Portunus</taxon>
    </lineage>
</organism>
<name>A0A5B7K717_PORTR</name>
<dbReference type="AlphaFoldDB" id="A0A5B7K717"/>
<protein>
    <submittedName>
        <fullName evidence="1">Uncharacterized protein</fullName>
    </submittedName>
</protein>
<keyword evidence="2" id="KW-1185">Reference proteome</keyword>
<evidence type="ECO:0000313" key="2">
    <source>
        <dbReference type="Proteomes" id="UP000324222"/>
    </source>
</evidence>
<evidence type="ECO:0000313" key="1">
    <source>
        <dbReference type="EMBL" id="MPD06222.1"/>
    </source>
</evidence>